<name>A0A9D1GZI6_9ACTN</name>
<evidence type="ECO:0000256" key="1">
    <source>
        <dbReference type="SAM" id="Phobius"/>
    </source>
</evidence>
<feature type="transmembrane region" description="Helical" evidence="1">
    <location>
        <begin position="6"/>
        <end position="23"/>
    </location>
</feature>
<protein>
    <submittedName>
        <fullName evidence="2">Uncharacterized protein</fullName>
    </submittedName>
</protein>
<proteinExistence type="predicted"/>
<evidence type="ECO:0000313" key="2">
    <source>
        <dbReference type="EMBL" id="HIT76416.1"/>
    </source>
</evidence>
<feature type="transmembrane region" description="Helical" evidence="1">
    <location>
        <begin position="62"/>
        <end position="85"/>
    </location>
</feature>
<dbReference type="AlphaFoldDB" id="A0A9D1GZI6"/>
<sequence>MEWLLPLGLGFALVMVPALVLLVRSARALSRARQTLAAAGIAIDESSDWGQAMRIGRRRGGWITAIVVGLIVIAYLVAILVTYAIEPDAAGWLAPPIGLVFLGPFLLALALLIPCWILGAMVAESHRLLTSPRWAEAAGAPVGAAVAQLRRVTWSQSGVTGIGVVAGVLSVIFGAGLIAALFVVATTAISCARDPKCI</sequence>
<dbReference type="EMBL" id="DVLP01000368">
    <property type="protein sequence ID" value="HIT76416.1"/>
    <property type="molecule type" value="Genomic_DNA"/>
</dbReference>
<feature type="transmembrane region" description="Helical" evidence="1">
    <location>
        <begin position="159"/>
        <end position="185"/>
    </location>
</feature>
<comment type="caution">
    <text evidence="2">The sequence shown here is derived from an EMBL/GenBank/DDBJ whole genome shotgun (WGS) entry which is preliminary data.</text>
</comment>
<evidence type="ECO:0000313" key="3">
    <source>
        <dbReference type="Proteomes" id="UP000886842"/>
    </source>
</evidence>
<reference evidence="2" key="2">
    <citation type="journal article" date="2021" name="PeerJ">
        <title>Extensive microbial diversity within the chicken gut microbiome revealed by metagenomics and culture.</title>
        <authorList>
            <person name="Gilroy R."/>
            <person name="Ravi A."/>
            <person name="Getino M."/>
            <person name="Pursley I."/>
            <person name="Horton D.L."/>
            <person name="Alikhan N.F."/>
            <person name="Baker D."/>
            <person name="Gharbi K."/>
            <person name="Hall N."/>
            <person name="Watson M."/>
            <person name="Adriaenssens E.M."/>
            <person name="Foster-Nyarko E."/>
            <person name="Jarju S."/>
            <person name="Secka A."/>
            <person name="Antonio M."/>
            <person name="Oren A."/>
            <person name="Chaudhuri R.R."/>
            <person name="La Ragione R."/>
            <person name="Hildebrand F."/>
            <person name="Pallen M.J."/>
        </authorList>
    </citation>
    <scope>NUCLEOTIDE SEQUENCE</scope>
    <source>
        <strain evidence="2">ChiGjej1B1-24693</strain>
    </source>
</reference>
<reference evidence="2" key="1">
    <citation type="submission" date="2020-10" db="EMBL/GenBank/DDBJ databases">
        <authorList>
            <person name="Gilroy R."/>
        </authorList>
    </citation>
    <scope>NUCLEOTIDE SEQUENCE</scope>
    <source>
        <strain evidence="2">ChiGjej1B1-24693</strain>
    </source>
</reference>
<keyword evidence="1" id="KW-0812">Transmembrane</keyword>
<organism evidence="2 3">
    <name type="scientific">Candidatus Avipropionibacterium avicola</name>
    <dbReference type="NCBI Taxonomy" id="2840701"/>
    <lineage>
        <taxon>Bacteria</taxon>
        <taxon>Bacillati</taxon>
        <taxon>Actinomycetota</taxon>
        <taxon>Actinomycetes</taxon>
        <taxon>Propionibacteriales</taxon>
        <taxon>Propionibacteriaceae</taxon>
        <taxon>Propionibacteriaceae incertae sedis</taxon>
        <taxon>Candidatus Avipropionibacterium</taxon>
    </lineage>
</organism>
<accession>A0A9D1GZI6</accession>
<feature type="transmembrane region" description="Helical" evidence="1">
    <location>
        <begin position="97"/>
        <end position="123"/>
    </location>
</feature>
<dbReference type="Proteomes" id="UP000886842">
    <property type="component" value="Unassembled WGS sequence"/>
</dbReference>
<keyword evidence="1" id="KW-1133">Transmembrane helix</keyword>
<gene>
    <name evidence="2" type="ORF">IAA98_12595</name>
</gene>
<keyword evidence="1" id="KW-0472">Membrane</keyword>